<evidence type="ECO:0000256" key="3">
    <source>
        <dbReference type="ARBA" id="ARBA00023027"/>
    </source>
</evidence>
<evidence type="ECO:0000313" key="8">
    <source>
        <dbReference type="Proteomes" id="UP000010802"/>
    </source>
</evidence>
<dbReference type="Pfam" id="PF02826">
    <property type="entry name" value="2-Hacid_dh_C"/>
    <property type="match status" value="1"/>
</dbReference>
<dbReference type="SUPFAM" id="SSF52283">
    <property type="entry name" value="Formate/glycerate dehydrogenase catalytic domain-like"/>
    <property type="match status" value="1"/>
</dbReference>
<protein>
    <submittedName>
        <fullName evidence="7">Phosphoglycerate dehydrogenase</fullName>
        <ecNumber evidence="7">1.1.1.95</ecNumber>
    </submittedName>
</protein>
<evidence type="ECO:0000256" key="2">
    <source>
        <dbReference type="ARBA" id="ARBA00023002"/>
    </source>
</evidence>
<evidence type="ECO:0000259" key="5">
    <source>
        <dbReference type="Pfam" id="PF00389"/>
    </source>
</evidence>
<dbReference type="EC" id="1.1.1.95" evidence="7"/>
<dbReference type="Pfam" id="PF00389">
    <property type="entry name" value="2-Hacid_dh"/>
    <property type="match status" value="1"/>
</dbReference>
<feature type="domain" description="D-isomer specific 2-hydroxyacid dehydrogenase NAD-binding" evidence="6">
    <location>
        <begin position="137"/>
        <end position="315"/>
    </location>
</feature>
<dbReference type="eggNOG" id="COG0111">
    <property type="taxonomic scope" value="Bacteria"/>
</dbReference>
<comment type="similarity">
    <text evidence="1 4">Belongs to the D-isomer specific 2-hydroxyacid dehydrogenase family.</text>
</comment>
<dbReference type="HOGENOM" id="CLU_019796_1_3_9"/>
<evidence type="ECO:0000313" key="7">
    <source>
        <dbReference type="EMBL" id="CDI40955.1"/>
    </source>
</evidence>
<keyword evidence="3" id="KW-0520">NAD</keyword>
<evidence type="ECO:0000256" key="4">
    <source>
        <dbReference type="RuleBase" id="RU003719"/>
    </source>
</evidence>
<dbReference type="SUPFAM" id="SSF51735">
    <property type="entry name" value="NAD(P)-binding Rossmann-fold domains"/>
    <property type="match status" value="1"/>
</dbReference>
<dbReference type="STRING" id="1209989.TepRe1_2145"/>
<dbReference type="PANTHER" id="PTHR42789">
    <property type="entry name" value="D-ISOMER SPECIFIC 2-HYDROXYACID DEHYDROGENASE FAMILY PROTEIN (AFU_ORTHOLOGUE AFUA_6G10090)"/>
    <property type="match status" value="1"/>
</dbReference>
<reference evidence="8" key="1">
    <citation type="journal article" date="2013" name="Genome Announc.">
        <title>First genome sequence of a syntrophic acetate-oxidizing bacterium, Tepidanaerobacter acetatoxydans strain Re1.</title>
        <authorList>
            <person name="Manzoor S."/>
            <person name="Bongcam-Rudloff E."/>
            <person name="Schnurer A."/>
            <person name="Muller B."/>
        </authorList>
    </citation>
    <scope>NUCLEOTIDE SEQUENCE [LARGE SCALE GENOMIC DNA]</scope>
    <source>
        <strain evidence="8">Re1</strain>
    </source>
</reference>
<dbReference type="InterPro" id="IPR006140">
    <property type="entry name" value="D-isomer_DH_NAD-bd"/>
</dbReference>
<dbReference type="FunFam" id="3.40.50.720:FF:000203">
    <property type="entry name" value="D-3-phosphoglycerate dehydrogenase (SerA)"/>
    <property type="match status" value="1"/>
</dbReference>
<dbReference type="Gene3D" id="3.40.50.720">
    <property type="entry name" value="NAD(P)-binding Rossmann-like Domain"/>
    <property type="match status" value="2"/>
</dbReference>
<feature type="domain" description="D-isomer specific 2-hydroxyacid dehydrogenase catalytic" evidence="5">
    <location>
        <begin position="68"/>
        <end position="347"/>
    </location>
</feature>
<evidence type="ECO:0000259" key="6">
    <source>
        <dbReference type="Pfam" id="PF02826"/>
    </source>
</evidence>
<dbReference type="RefSeq" id="WP_013779188.1">
    <property type="nucleotide sequence ID" value="NC_015519.1"/>
</dbReference>
<evidence type="ECO:0000256" key="1">
    <source>
        <dbReference type="ARBA" id="ARBA00005854"/>
    </source>
</evidence>
<dbReference type="KEGG" id="tae:TepiRe1_2308"/>
<dbReference type="GO" id="GO:0004617">
    <property type="term" value="F:phosphoglycerate dehydrogenase activity"/>
    <property type="evidence" value="ECO:0007669"/>
    <property type="project" value="UniProtKB-EC"/>
</dbReference>
<dbReference type="Proteomes" id="UP000010802">
    <property type="component" value="Chromosome"/>
</dbReference>
<gene>
    <name evidence="7" type="ordered locus">TEPIRE1_2308</name>
</gene>
<proteinExistence type="inferred from homology"/>
<organism evidence="7 8">
    <name type="scientific">Tepidanaerobacter acetatoxydans (strain DSM 21804 / JCM 16047 / Re1)</name>
    <dbReference type="NCBI Taxonomy" id="1209989"/>
    <lineage>
        <taxon>Bacteria</taxon>
        <taxon>Bacillati</taxon>
        <taxon>Bacillota</taxon>
        <taxon>Clostridia</taxon>
        <taxon>Thermosediminibacterales</taxon>
        <taxon>Tepidanaerobacteraceae</taxon>
        <taxon>Tepidanaerobacter</taxon>
    </lineage>
</organism>
<dbReference type="InterPro" id="IPR006139">
    <property type="entry name" value="D-isomer_2_OHA_DH_cat_dom"/>
</dbReference>
<name>F4LRD2_TEPAE</name>
<dbReference type="InterPro" id="IPR050857">
    <property type="entry name" value="D-2-hydroxyacid_DH"/>
</dbReference>
<dbReference type="AlphaFoldDB" id="F4LRD2"/>
<accession>F4LRD2</accession>
<dbReference type="InterPro" id="IPR036291">
    <property type="entry name" value="NAD(P)-bd_dom_sf"/>
</dbReference>
<dbReference type="EMBL" id="HF563609">
    <property type="protein sequence ID" value="CDI40955.1"/>
    <property type="molecule type" value="Genomic_DNA"/>
</dbReference>
<dbReference type="PANTHER" id="PTHR42789:SF1">
    <property type="entry name" value="D-ISOMER SPECIFIC 2-HYDROXYACID DEHYDROGENASE FAMILY PROTEIN (AFU_ORTHOLOGUE AFUA_6G10090)"/>
    <property type="match status" value="1"/>
</dbReference>
<dbReference type="KEGG" id="tep:TepRe1_2145"/>
<keyword evidence="2 4" id="KW-0560">Oxidoreductase</keyword>
<keyword evidence="8" id="KW-1185">Reference proteome</keyword>
<sequence length="365" mass="41273">MPSKKMKALLVGDAMIPVEGFEKATRKYLSDYVEEIYAYNWEENWDRLQERRLIVEKNGPEVEDVLPFIEKAIDAEMLLGLFVPVSKRNMDLMPNLKIVGVARAGLENVNVKEATRRGIIVFNVRGRNAEAVSDFAVGLMIAECRNIARAHHAIKNGIWRKEFSNSDWTPELNGKTVGLVGFGYIGKLVAKKLSGFGVNIIIYDPFVKKEKVEELGFRHVDKDTLFRESDFISLHARLSKDTKNLVSEKELSLMKPTAYLINTARAGLIDQEALTNALKNKKIAGAGLDVFWEEPLPENSEFLELDNVTLTTHIAGTTKEALTRSPELLVRDIEKFLSEGKADFIINPEVLEKENVKKWLKELKV</sequence>
<dbReference type="CDD" id="cd12171">
    <property type="entry name" value="2-Hacid_dh_10"/>
    <property type="match status" value="1"/>
</dbReference>
<dbReference type="GO" id="GO:0051287">
    <property type="term" value="F:NAD binding"/>
    <property type="evidence" value="ECO:0007669"/>
    <property type="project" value="InterPro"/>
</dbReference>